<dbReference type="GO" id="GO:0042393">
    <property type="term" value="F:histone binding"/>
    <property type="evidence" value="ECO:0007669"/>
    <property type="project" value="TreeGrafter"/>
</dbReference>
<dbReference type="CDD" id="cd20103">
    <property type="entry name" value="MBT_L3MBTL1-like_rpt3"/>
    <property type="match status" value="1"/>
</dbReference>
<dbReference type="InterPro" id="IPR001660">
    <property type="entry name" value="SAM"/>
</dbReference>
<dbReference type="SUPFAM" id="SSF103637">
    <property type="entry name" value="CCHHC domain"/>
    <property type="match status" value="1"/>
</dbReference>
<reference evidence="13" key="1">
    <citation type="submission" date="2025-08" db="UniProtKB">
        <authorList>
            <consortium name="RefSeq"/>
        </authorList>
    </citation>
    <scope>IDENTIFICATION</scope>
    <source>
        <tissue evidence="13">Whole insect</tissue>
    </source>
</reference>
<dbReference type="PANTHER" id="PTHR12247:SF131">
    <property type="entry name" value="LD05287P"/>
    <property type="match status" value="1"/>
</dbReference>
<dbReference type="InterPro" id="IPR050548">
    <property type="entry name" value="PcG_chromatin_remod_factors"/>
</dbReference>
<dbReference type="Gene3D" id="1.10.150.50">
    <property type="entry name" value="Transcription Factor, Ets-1"/>
    <property type="match status" value="1"/>
</dbReference>
<keyword evidence="8" id="KW-0804">Transcription</keyword>
<feature type="repeat" description="MBT" evidence="10">
    <location>
        <begin position="752"/>
        <end position="852"/>
    </location>
</feature>
<dbReference type="Gene3D" id="2.30.30.140">
    <property type="match status" value="3"/>
</dbReference>
<dbReference type="CDD" id="cd20102">
    <property type="entry name" value="MBT_L3MBTL1-like_rpt2"/>
    <property type="match status" value="1"/>
</dbReference>
<organism evidence="13">
    <name type="scientific">Diabrotica virgifera virgifera</name>
    <name type="common">western corn rootworm</name>
    <dbReference type="NCBI Taxonomy" id="50390"/>
    <lineage>
        <taxon>Eukaryota</taxon>
        <taxon>Metazoa</taxon>
        <taxon>Ecdysozoa</taxon>
        <taxon>Arthropoda</taxon>
        <taxon>Hexapoda</taxon>
        <taxon>Insecta</taxon>
        <taxon>Pterygota</taxon>
        <taxon>Neoptera</taxon>
        <taxon>Endopterygota</taxon>
        <taxon>Coleoptera</taxon>
        <taxon>Polyphaga</taxon>
        <taxon>Cucujiformia</taxon>
        <taxon>Chrysomeloidea</taxon>
        <taxon>Chrysomelidae</taxon>
        <taxon>Galerucinae</taxon>
        <taxon>Diabroticina</taxon>
        <taxon>Diabroticites</taxon>
        <taxon>Diabrotica</taxon>
    </lineage>
</organism>
<dbReference type="FunFam" id="2.30.30.140:FF:000007">
    <property type="entry name" value="Lethal(3)malignant brain tumor-like protein 1"/>
    <property type="match status" value="2"/>
</dbReference>
<dbReference type="InterPro" id="IPR002515">
    <property type="entry name" value="Znf_C2H2C"/>
</dbReference>
<evidence type="ECO:0000256" key="10">
    <source>
        <dbReference type="PROSITE-ProRule" id="PRU00459"/>
    </source>
</evidence>
<feature type="domain" description="SAM" evidence="12">
    <location>
        <begin position="1123"/>
        <end position="1190"/>
    </location>
</feature>
<dbReference type="OrthoDB" id="8188861at2759"/>
<sequence>MSSFTSTELTITCEELDGSKLNINSNNSQVIIENKSPDVTISKSDPATTLPTLVPTSNPSVTMKTQVVPFVYIQNSSKTPFASVNKTTGNVIVNNIPQFQLTPIGSNINKSHSVSTTSIPIAPTQNVIFTTGRPNPLVIHKPQGNMVPLVPVSVSGTTKIAGVLTMLKPNPKLNDNKSLNTIQLNNNNLNLPHIPQLNTFIPTQNPQQKFVLAPMPKLTTNRLATSTTNSVQPKLALLPMPVPNTEPIITTPKVYSHFKISDGQLQVEPTNIVMCDSLSNENSIDLDSNSDEKLICDEIIDLGSPEKNDLINKTYELSITEDSTSSQKELKNSAAIHNRNASKDAPKFSKYGISILKKNYNSLEHSKIEKPNSLLISNNNQASVSESKEVLIAKPDRSEMDNIIITIPAPPKPEKERRRKSTLTCIKEYDEMEVTSTDAYGNEVISKPSFEKQNLEKSPLNNNKSPLLEESKTNLTSEVEIELIKEKPPILKVEDCDLQKVLNWDDGIGTLPGTEIKFIINEFNLVEYISENEYKALIEKRIVKAKEKIKGEFQEEMRCLECGCYGLSSEFINPKFCSIDCQDVFQNKSTKKDKNDKFIKKKKKKPKVEADTIKLGKDEDSDEDSVDNCSQDKSMSYPWACKKKGFSWSKYLEHVKAKPAPVKLFKDPFPYARNGFRPGMKLEGVDPQHPSYFCVLTVVEVVGYRIRLHFDGYPENYDFWCNADSMDIFPMGWCEKYGHVLQPPSGYTIENFNWVQYLKQTKSTSAPKHLFANRAGQAICPNGFRVGMKLEAVDRKNTSLVCVASVRDMMDNRILVHFDSWDDIYDYWADPTSPYIHPVGWCDQYGHNLTPPNDYPNPESFSWEVYLQERKAVAAPVRAFKQRPACGFKRGMRLECVDRRVPQLIRVATVEDVKEHQIRIHFDGWIDRYSYWVDDDSPDIHPVGWCQKTGHPIEPPLTPDDVYDFLECPTVGCRGQGHIKGPKFATHSTQNHCPYSEGNLDIEKILPDRLLSPDRSPAAVVPVSREPKECKIKPRLGRPPKNSRPEPKTESIEEEDDEPPEKKPCKKIKTEMKTEPNHLDKNLEQKWKALSLIEESNIKPAERESWPRHSEFLQRYTKDVFDPRFWTSKEVINFVTKLPDCNVEHEVLRKERIDGEAFLSLTPTDIVSILKIKVGPAIKLYNSIVLLRQQIDKKMFA</sequence>
<dbReference type="PANTHER" id="PTHR12247">
    <property type="entry name" value="POLYCOMB GROUP PROTEIN"/>
    <property type="match status" value="1"/>
</dbReference>
<dbReference type="PROSITE" id="PS51802">
    <property type="entry name" value="ZF_CCHHC"/>
    <property type="match status" value="1"/>
</dbReference>
<evidence type="ECO:0000256" key="11">
    <source>
        <dbReference type="SAM" id="MobiDB-lite"/>
    </source>
</evidence>
<keyword evidence="7" id="KW-0805">Transcription regulation</keyword>
<evidence type="ECO:0000256" key="5">
    <source>
        <dbReference type="ARBA" id="ARBA00022833"/>
    </source>
</evidence>
<dbReference type="InterPro" id="IPR036060">
    <property type="entry name" value="Znf_C2H2C_sf"/>
</dbReference>
<dbReference type="GO" id="GO:0003682">
    <property type="term" value="F:chromatin binding"/>
    <property type="evidence" value="ECO:0007669"/>
    <property type="project" value="TreeGrafter"/>
</dbReference>
<evidence type="ECO:0000256" key="4">
    <source>
        <dbReference type="ARBA" id="ARBA00022771"/>
    </source>
</evidence>
<dbReference type="InterPro" id="IPR013761">
    <property type="entry name" value="SAM/pointed_sf"/>
</dbReference>
<dbReference type="AlphaFoldDB" id="A0A6P7F9P8"/>
<evidence type="ECO:0000256" key="8">
    <source>
        <dbReference type="ARBA" id="ARBA00023163"/>
    </source>
</evidence>
<dbReference type="Gene3D" id="4.10.320.30">
    <property type="match status" value="1"/>
</dbReference>
<dbReference type="GO" id="GO:0005634">
    <property type="term" value="C:nucleus"/>
    <property type="evidence" value="ECO:0007669"/>
    <property type="project" value="UniProtKB-SubCell"/>
</dbReference>
<evidence type="ECO:0000259" key="12">
    <source>
        <dbReference type="SMART" id="SM00454"/>
    </source>
</evidence>
<proteinExistence type="predicted"/>
<dbReference type="SMART" id="SM00561">
    <property type="entry name" value="MBT"/>
    <property type="match status" value="3"/>
</dbReference>
<dbReference type="Pfam" id="PF01530">
    <property type="entry name" value="zf-C2HC"/>
    <property type="match status" value="1"/>
</dbReference>
<feature type="compositionally biased region" description="Basic and acidic residues" evidence="11">
    <location>
        <begin position="1060"/>
        <end position="1081"/>
    </location>
</feature>
<evidence type="ECO:0000256" key="2">
    <source>
        <dbReference type="ARBA" id="ARBA00022723"/>
    </source>
</evidence>
<evidence type="ECO:0000256" key="9">
    <source>
        <dbReference type="ARBA" id="ARBA00023242"/>
    </source>
</evidence>
<comment type="subcellular location">
    <subcellularLocation>
        <location evidence="1">Nucleus</location>
    </subcellularLocation>
</comment>
<evidence type="ECO:0000256" key="7">
    <source>
        <dbReference type="ARBA" id="ARBA00023015"/>
    </source>
</evidence>
<accession>A0A6P7F9P8</accession>
<dbReference type="SMART" id="SM00454">
    <property type="entry name" value="SAM"/>
    <property type="match status" value="1"/>
</dbReference>
<dbReference type="Pfam" id="PF02820">
    <property type="entry name" value="MBT"/>
    <property type="match status" value="3"/>
</dbReference>
<dbReference type="GO" id="GO:0006325">
    <property type="term" value="P:chromatin organization"/>
    <property type="evidence" value="ECO:0007669"/>
    <property type="project" value="UniProtKB-KW"/>
</dbReference>
<dbReference type="SUPFAM" id="SSF63748">
    <property type="entry name" value="Tudor/PWWP/MBT"/>
    <property type="match status" value="3"/>
</dbReference>
<dbReference type="PROSITE" id="PS51079">
    <property type="entry name" value="MBT"/>
    <property type="match status" value="3"/>
</dbReference>
<dbReference type="RefSeq" id="XP_028132276.1">
    <property type="nucleotide sequence ID" value="XM_028276475.1"/>
</dbReference>
<protein>
    <submittedName>
        <fullName evidence="13">Lethal(3)malignant brain tumor-like protein 3</fullName>
    </submittedName>
</protein>
<name>A0A6P7F9P8_DIAVI</name>
<dbReference type="GO" id="GO:0045892">
    <property type="term" value="P:negative regulation of DNA-templated transcription"/>
    <property type="evidence" value="ECO:0007669"/>
    <property type="project" value="TreeGrafter"/>
</dbReference>
<feature type="repeat" description="MBT" evidence="10">
    <location>
        <begin position="861"/>
        <end position="956"/>
    </location>
</feature>
<dbReference type="CDD" id="cd20101">
    <property type="entry name" value="MBT_L3MBTL1-like_rpt1"/>
    <property type="match status" value="1"/>
</dbReference>
<feature type="region of interest" description="Disordered" evidence="11">
    <location>
        <begin position="1013"/>
        <end position="1081"/>
    </location>
</feature>
<dbReference type="GO" id="GO:0008270">
    <property type="term" value="F:zinc ion binding"/>
    <property type="evidence" value="ECO:0007669"/>
    <property type="project" value="UniProtKB-KW"/>
</dbReference>
<keyword evidence="6" id="KW-0156">Chromatin regulator</keyword>
<dbReference type="InterPro" id="IPR004092">
    <property type="entry name" value="Mbt"/>
</dbReference>
<keyword evidence="4" id="KW-0863">Zinc-finger</keyword>
<feature type="repeat" description="MBT" evidence="10">
    <location>
        <begin position="646"/>
        <end position="744"/>
    </location>
</feature>
<keyword evidence="2" id="KW-0479">Metal-binding</keyword>
<keyword evidence="5" id="KW-0862">Zinc</keyword>
<keyword evidence="9" id="KW-0539">Nucleus</keyword>
<keyword evidence="3" id="KW-0677">Repeat</keyword>
<evidence type="ECO:0000256" key="1">
    <source>
        <dbReference type="ARBA" id="ARBA00004123"/>
    </source>
</evidence>
<evidence type="ECO:0000256" key="3">
    <source>
        <dbReference type="ARBA" id="ARBA00022737"/>
    </source>
</evidence>
<gene>
    <name evidence="13" type="primary">LOC114327768</name>
</gene>
<dbReference type="KEGG" id="dvv:114327768"/>
<dbReference type="InParanoid" id="A0A6P7F9P8"/>
<dbReference type="SUPFAM" id="SSF47769">
    <property type="entry name" value="SAM/Pointed domain"/>
    <property type="match status" value="1"/>
</dbReference>
<evidence type="ECO:0000256" key="6">
    <source>
        <dbReference type="ARBA" id="ARBA00022853"/>
    </source>
</evidence>
<evidence type="ECO:0000313" key="13">
    <source>
        <dbReference type="RefSeq" id="XP_028132276.1"/>
    </source>
</evidence>